<evidence type="ECO:0000256" key="12">
    <source>
        <dbReference type="ARBA" id="ARBA00022842"/>
    </source>
</evidence>
<keyword evidence="11 15" id="KW-0547">Nucleotide-binding</keyword>
<dbReference type="SUPFAM" id="SSF53271">
    <property type="entry name" value="PRTase-like"/>
    <property type="match status" value="1"/>
</dbReference>
<dbReference type="GO" id="GO:0000287">
    <property type="term" value="F:magnesium ion binding"/>
    <property type="evidence" value="ECO:0007669"/>
    <property type="project" value="TreeGrafter"/>
</dbReference>
<evidence type="ECO:0000256" key="9">
    <source>
        <dbReference type="ARBA" id="ARBA00022723"/>
    </source>
</evidence>
<comment type="catalytic activity">
    <reaction evidence="14">
        <text>IMP + diphosphate = hypoxanthine + 5-phospho-alpha-D-ribose 1-diphosphate</text>
        <dbReference type="Rhea" id="RHEA:17973"/>
        <dbReference type="ChEBI" id="CHEBI:17368"/>
        <dbReference type="ChEBI" id="CHEBI:33019"/>
        <dbReference type="ChEBI" id="CHEBI:58017"/>
        <dbReference type="ChEBI" id="CHEBI:58053"/>
        <dbReference type="EC" id="2.4.2.8"/>
    </reaction>
    <physiologicalReaction direction="right-to-left" evidence="14">
        <dbReference type="Rhea" id="RHEA:17975"/>
    </physiologicalReaction>
</comment>
<dbReference type="UniPathway" id="UPA00591">
    <property type="reaction ID" value="UER00648"/>
</dbReference>
<dbReference type="AlphaFoldDB" id="A0A7S7NRN9"/>
<keyword evidence="6 15" id="KW-0963">Cytoplasm</keyword>
<dbReference type="GO" id="GO:0005829">
    <property type="term" value="C:cytosol"/>
    <property type="evidence" value="ECO:0007669"/>
    <property type="project" value="TreeGrafter"/>
</dbReference>
<dbReference type="KEGG" id="pfer:IRI77_00460"/>
<dbReference type="RefSeq" id="WP_194450132.1">
    <property type="nucleotide sequence ID" value="NZ_CP063849.1"/>
</dbReference>
<evidence type="ECO:0000256" key="8">
    <source>
        <dbReference type="ARBA" id="ARBA00022679"/>
    </source>
</evidence>
<gene>
    <name evidence="17" type="primary">hpt</name>
    <name evidence="17" type="ORF">IRI77_00460</name>
</gene>
<dbReference type="FunFam" id="3.40.50.2020:FF:000006">
    <property type="entry name" value="Hypoxanthine phosphoribosyltransferase"/>
    <property type="match status" value="1"/>
</dbReference>
<dbReference type="InterPro" id="IPR050408">
    <property type="entry name" value="HGPRT"/>
</dbReference>
<dbReference type="EC" id="2.4.2.8" evidence="5 15"/>
<evidence type="ECO:0000256" key="5">
    <source>
        <dbReference type="ARBA" id="ARBA00011895"/>
    </source>
</evidence>
<dbReference type="GO" id="GO:0046100">
    <property type="term" value="P:hypoxanthine metabolic process"/>
    <property type="evidence" value="ECO:0007669"/>
    <property type="project" value="TreeGrafter"/>
</dbReference>
<comment type="subcellular location">
    <subcellularLocation>
        <location evidence="2 15">Cytoplasm</location>
    </subcellularLocation>
</comment>
<dbReference type="CDD" id="cd06223">
    <property type="entry name" value="PRTases_typeI"/>
    <property type="match status" value="1"/>
</dbReference>
<evidence type="ECO:0000256" key="15">
    <source>
        <dbReference type="RuleBase" id="RU364099"/>
    </source>
</evidence>
<organism evidence="17 18">
    <name type="scientific">Paludibaculum fermentans</name>
    <dbReference type="NCBI Taxonomy" id="1473598"/>
    <lineage>
        <taxon>Bacteria</taxon>
        <taxon>Pseudomonadati</taxon>
        <taxon>Acidobacteriota</taxon>
        <taxon>Terriglobia</taxon>
        <taxon>Bryobacterales</taxon>
        <taxon>Bryobacteraceae</taxon>
        <taxon>Paludibaculum</taxon>
    </lineage>
</organism>
<evidence type="ECO:0000256" key="11">
    <source>
        <dbReference type="ARBA" id="ARBA00022741"/>
    </source>
</evidence>
<keyword evidence="18" id="KW-1185">Reference proteome</keyword>
<sequence length="181" mass="20339">MRTPAMPMIDRVLFSEDQIRERIQEVAAQISQKYENGNLRMVGVLKGSVFFLTALARALTIPVKVDFLAISSFSNHSSAPGVVRIAKDLDDSIEGEDVLLVEDIVDTGFTARYLLQNLAGRGPNSIALCTMLDRSARRIVPLQIDFRCFEIPDRFVIGYGLDYKQLYRNLNFIAVLKPDRA</sequence>
<comment type="catalytic activity">
    <reaction evidence="13">
        <text>GMP + diphosphate = guanine + 5-phospho-alpha-D-ribose 1-diphosphate</text>
        <dbReference type="Rhea" id="RHEA:25424"/>
        <dbReference type="ChEBI" id="CHEBI:16235"/>
        <dbReference type="ChEBI" id="CHEBI:33019"/>
        <dbReference type="ChEBI" id="CHEBI:58017"/>
        <dbReference type="ChEBI" id="CHEBI:58115"/>
        <dbReference type="EC" id="2.4.2.8"/>
    </reaction>
    <physiologicalReaction direction="right-to-left" evidence="13">
        <dbReference type="Rhea" id="RHEA:25426"/>
    </physiologicalReaction>
</comment>
<evidence type="ECO:0000256" key="10">
    <source>
        <dbReference type="ARBA" id="ARBA00022726"/>
    </source>
</evidence>
<keyword evidence="12 15" id="KW-0460">Magnesium</keyword>
<accession>A0A7S7NRN9</accession>
<evidence type="ECO:0000256" key="13">
    <source>
        <dbReference type="ARBA" id="ARBA00048811"/>
    </source>
</evidence>
<dbReference type="NCBIfam" id="TIGR01203">
    <property type="entry name" value="HGPRTase"/>
    <property type="match status" value="1"/>
</dbReference>
<evidence type="ECO:0000256" key="4">
    <source>
        <dbReference type="ARBA" id="ARBA00008391"/>
    </source>
</evidence>
<dbReference type="InterPro" id="IPR029057">
    <property type="entry name" value="PRTase-like"/>
</dbReference>
<dbReference type="EMBL" id="CP063849">
    <property type="protein sequence ID" value="QOY88470.1"/>
    <property type="molecule type" value="Genomic_DNA"/>
</dbReference>
<dbReference type="GO" id="GO:0004422">
    <property type="term" value="F:hypoxanthine phosphoribosyltransferase activity"/>
    <property type="evidence" value="ECO:0007669"/>
    <property type="project" value="InterPro"/>
</dbReference>
<evidence type="ECO:0000313" key="18">
    <source>
        <dbReference type="Proteomes" id="UP000593892"/>
    </source>
</evidence>
<evidence type="ECO:0000313" key="17">
    <source>
        <dbReference type="EMBL" id="QOY88470.1"/>
    </source>
</evidence>
<proteinExistence type="inferred from homology"/>
<dbReference type="Gene3D" id="3.40.50.2020">
    <property type="match status" value="1"/>
</dbReference>
<dbReference type="Pfam" id="PF00156">
    <property type="entry name" value="Pribosyltran"/>
    <property type="match status" value="1"/>
</dbReference>
<dbReference type="GO" id="GO:0006166">
    <property type="term" value="P:purine ribonucleoside salvage"/>
    <property type="evidence" value="ECO:0007669"/>
    <property type="project" value="UniProtKB-KW"/>
</dbReference>
<evidence type="ECO:0000256" key="3">
    <source>
        <dbReference type="ARBA" id="ARBA00004669"/>
    </source>
</evidence>
<feature type="domain" description="Phosphoribosyltransferase" evidence="16">
    <location>
        <begin position="17"/>
        <end position="164"/>
    </location>
</feature>
<dbReference type="GO" id="GO:0032264">
    <property type="term" value="P:IMP salvage"/>
    <property type="evidence" value="ECO:0007669"/>
    <property type="project" value="UniProtKB-UniPathway"/>
</dbReference>
<dbReference type="PANTHER" id="PTHR43340:SF1">
    <property type="entry name" value="HYPOXANTHINE PHOSPHORIBOSYLTRANSFERASE"/>
    <property type="match status" value="1"/>
</dbReference>
<dbReference type="InterPro" id="IPR005904">
    <property type="entry name" value="Hxn_phspho_trans"/>
</dbReference>
<evidence type="ECO:0000259" key="16">
    <source>
        <dbReference type="Pfam" id="PF00156"/>
    </source>
</evidence>
<reference evidence="17 18" key="1">
    <citation type="submission" date="2020-10" db="EMBL/GenBank/DDBJ databases">
        <title>Complete genome sequence of Paludibaculum fermentans P105T, a facultatively anaerobic acidobacterium capable of dissimilatory Fe(III) reduction.</title>
        <authorList>
            <person name="Dedysh S.N."/>
            <person name="Beletsky A.V."/>
            <person name="Kulichevskaya I.S."/>
            <person name="Mardanov A.V."/>
            <person name="Ravin N.V."/>
        </authorList>
    </citation>
    <scope>NUCLEOTIDE SEQUENCE [LARGE SCALE GENOMIC DNA]</scope>
    <source>
        <strain evidence="17 18">P105</strain>
    </source>
</reference>
<evidence type="ECO:0000256" key="7">
    <source>
        <dbReference type="ARBA" id="ARBA00022676"/>
    </source>
</evidence>
<comment type="similarity">
    <text evidence="4 15">Belongs to the purine/pyrimidine phosphoribosyltransferase family.</text>
</comment>
<dbReference type="PANTHER" id="PTHR43340">
    <property type="entry name" value="HYPOXANTHINE-GUANINE PHOSPHORIBOSYLTRANSFERASE"/>
    <property type="match status" value="1"/>
</dbReference>
<keyword evidence="8 15" id="KW-0808">Transferase</keyword>
<dbReference type="Proteomes" id="UP000593892">
    <property type="component" value="Chromosome"/>
</dbReference>
<evidence type="ECO:0000256" key="1">
    <source>
        <dbReference type="ARBA" id="ARBA00001946"/>
    </source>
</evidence>
<keyword evidence="7 15" id="KW-0328">Glycosyltransferase</keyword>
<comment type="cofactor">
    <cofactor evidence="1 15">
        <name>Mg(2+)</name>
        <dbReference type="ChEBI" id="CHEBI:18420"/>
    </cofactor>
</comment>
<protein>
    <recommendedName>
        <fullName evidence="5 15">Hypoxanthine phosphoribosyltransferase</fullName>
        <ecNumber evidence="5 15">2.4.2.8</ecNumber>
    </recommendedName>
</protein>
<dbReference type="GO" id="GO:0052657">
    <property type="term" value="F:guanine phosphoribosyltransferase activity"/>
    <property type="evidence" value="ECO:0007669"/>
    <property type="project" value="UniProtKB-ARBA"/>
</dbReference>
<evidence type="ECO:0000256" key="14">
    <source>
        <dbReference type="ARBA" id="ARBA00049402"/>
    </source>
</evidence>
<comment type="pathway">
    <text evidence="3 15">Purine metabolism; IMP biosynthesis via salvage pathway; IMP from hypoxanthine: step 1/1.</text>
</comment>
<evidence type="ECO:0000256" key="2">
    <source>
        <dbReference type="ARBA" id="ARBA00004496"/>
    </source>
</evidence>
<dbReference type="GO" id="GO:0032263">
    <property type="term" value="P:GMP salvage"/>
    <property type="evidence" value="ECO:0007669"/>
    <property type="project" value="TreeGrafter"/>
</dbReference>
<dbReference type="GO" id="GO:0006178">
    <property type="term" value="P:guanine salvage"/>
    <property type="evidence" value="ECO:0007669"/>
    <property type="project" value="TreeGrafter"/>
</dbReference>
<evidence type="ECO:0000256" key="6">
    <source>
        <dbReference type="ARBA" id="ARBA00022490"/>
    </source>
</evidence>
<keyword evidence="9 15" id="KW-0479">Metal-binding</keyword>
<dbReference type="InterPro" id="IPR000836">
    <property type="entry name" value="PRTase_dom"/>
</dbReference>
<keyword evidence="10 15" id="KW-0660">Purine salvage</keyword>
<dbReference type="GO" id="GO:0000166">
    <property type="term" value="F:nucleotide binding"/>
    <property type="evidence" value="ECO:0007669"/>
    <property type="project" value="UniProtKB-KW"/>
</dbReference>
<name>A0A7S7NRN9_PALFE</name>